<keyword evidence="3" id="KW-1185">Reference proteome</keyword>
<proteinExistence type="predicted"/>
<feature type="region of interest" description="Disordered" evidence="1">
    <location>
        <begin position="1"/>
        <end position="49"/>
    </location>
</feature>
<accession>A0A6A6MGI7</accession>
<sequence>MTTSQSDHATHEATNIGDDDSLRDIPSLTSPKIPAISAPAPMTSSIPSSSAISSQRAAPLVDVVNLLQDLDFYILAQFYGRSNAHLATRPFDITFIAAKN</sequence>
<comment type="caution">
    <text evidence="2">The sequence shown here is derived from an EMBL/GenBank/DDBJ whole genome shotgun (WGS) entry which is preliminary data.</text>
</comment>
<feature type="compositionally biased region" description="Low complexity" evidence="1">
    <location>
        <begin position="30"/>
        <end position="49"/>
    </location>
</feature>
<evidence type="ECO:0000256" key="1">
    <source>
        <dbReference type="SAM" id="MobiDB-lite"/>
    </source>
</evidence>
<name>A0A6A6MGI7_HEVBR</name>
<evidence type="ECO:0000313" key="3">
    <source>
        <dbReference type="Proteomes" id="UP000467840"/>
    </source>
</evidence>
<dbReference type="Proteomes" id="UP000467840">
    <property type="component" value="Chromosome 14"/>
</dbReference>
<dbReference type="AlphaFoldDB" id="A0A6A6MGI7"/>
<dbReference type="EMBL" id="JAAGAX010000006">
    <property type="protein sequence ID" value="KAF2312812.1"/>
    <property type="molecule type" value="Genomic_DNA"/>
</dbReference>
<protein>
    <submittedName>
        <fullName evidence="2">Uncharacterized protein</fullName>
    </submittedName>
</protein>
<evidence type="ECO:0000313" key="2">
    <source>
        <dbReference type="EMBL" id="KAF2312812.1"/>
    </source>
</evidence>
<organism evidence="2 3">
    <name type="scientific">Hevea brasiliensis</name>
    <name type="common">Para rubber tree</name>
    <name type="synonym">Siphonia brasiliensis</name>
    <dbReference type="NCBI Taxonomy" id="3981"/>
    <lineage>
        <taxon>Eukaryota</taxon>
        <taxon>Viridiplantae</taxon>
        <taxon>Streptophyta</taxon>
        <taxon>Embryophyta</taxon>
        <taxon>Tracheophyta</taxon>
        <taxon>Spermatophyta</taxon>
        <taxon>Magnoliopsida</taxon>
        <taxon>eudicotyledons</taxon>
        <taxon>Gunneridae</taxon>
        <taxon>Pentapetalae</taxon>
        <taxon>rosids</taxon>
        <taxon>fabids</taxon>
        <taxon>Malpighiales</taxon>
        <taxon>Euphorbiaceae</taxon>
        <taxon>Crotonoideae</taxon>
        <taxon>Micrandreae</taxon>
        <taxon>Hevea</taxon>
    </lineage>
</organism>
<reference evidence="2 3" key="1">
    <citation type="journal article" date="2020" name="Mol. Plant">
        <title>The Chromosome-Based Rubber Tree Genome Provides New Insights into Spurge Genome Evolution and Rubber Biosynthesis.</title>
        <authorList>
            <person name="Liu J."/>
            <person name="Shi C."/>
            <person name="Shi C.C."/>
            <person name="Li W."/>
            <person name="Zhang Q.J."/>
            <person name="Zhang Y."/>
            <person name="Li K."/>
            <person name="Lu H.F."/>
            <person name="Shi C."/>
            <person name="Zhu S.T."/>
            <person name="Xiao Z.Y."/>
            <person name="Nan H."/>
            <person name="Yue Y."/>
            <person name="Zhu X.G."/>
            <person name="Wu Y."/>
            <person name="Hong X.N."/>
            <person name="Fan G.Y."/>
            <person name="Tong Y."/>
            <person name="Zhang D."/>
            <person name="Mao C.L."/>
            <person name="Liu Y.L."/>
            <person name="Hao S.J."/>
            <person name="Liu W.Q."/>
            <person name="Lv M.Q."/>
            <person name="Zhang H.B."/>
            <person name="Liu Y."/>
            <person name="Hu-Tang G.R."/>
            <person name="Wang J.P."/>
            <person name="Wang J.H."/>
            <person name="Sun Y.H."/>
            <person name="Ni S.B."/>
            <person name="Chen W.B."/>
            <person name="Zhang X.C."/>
            <person name="Jiao Y.N."/>
            <person name="Eichler E.E."/>
            <person name="Li G.H."/>
            <person name="Liu X."/>
            <person name="Gao L.Z."/>
        </authorList>
    </citation>
    <scope>NUCLEOTIDE SEQUENCE [LARGE SCALE GENOMIC DNA]</scope>
    <source>
        <strain evidence="3">cv. GT1</strain>
        <tissue evidence="2">Leaf</tissue>
    </source>
</reference>
<gene>
    <name evidence="2" type="ORF">GH714_040520</name>
</gene>